<reference evidence="10" key="2">
    <citation type="submission" date="2025-09" db="UniProtKB">
        <authorList>
            <consortium name="Ensembl"/>
        </authorList>
    </citation>
    <scope>IDENTIFICATION</scope>
</reference>
<reference evidence="10" key="1">
    <citation type="submission" date="2025-08" db="UniProtKB">
        <authorList>
            <consortium name="Ensembl"/>
        </authorList>
    </citation>
    <scope>IDENTIFICATION</scope>
</reference>
<keyword evidence="4" id="KW-0378">Hydrolase</keyword>
<evidence type="ECO:0000256" key="6">
    <source>
        <dbReference type="ARBA" id="ARBA00023049"/>
    </source>
</evidence>
<evidence type="ECO:0000256" key="4">
    <source>
        <dbReference type="ARBA" id="ARBA00022801"/>
    </source>
</evidence>
<dbReference type="PROSITE" id="PS51885">
    <property type="entry name" value="NEPRILYSIN"/>
    <property type="match status" value="1"/>
</dbReference>
<keyword evidence="2" id="KW-0645">Protease</keyword>
<dbReference type="CDD" id="cd08662">
    <property type="entry name" value="M13"/>
    <property type="match status" value="1"/>
</dbReference>
<dbReference type="InterPro" id="IPR024079">
    <property type="entry name" value="MetalloPept_cat_dom_sf"/>
</dbReference>
<dbReference type="Pfam" id="PF05649">
    <property type="entry name" value="Peptidase_M13_N"/>
    <property type="match status" value="1"/>
</dbReference>
<dbReference type="InterPro" id="IPR008753">
    <property type="entry name" value="Peptidase_M13_N"/>
</dbReference>
<dbReference type="GO" id="GO:0004222">
    <property type="term" value="F:metalloendopeptidase activity"/>
    <property type="evidence" value="ECO:0007669"/>
    <property type="project" value="InterPro"/>
</dbReference>
<keyword evidence="11" id="KW-1185">Reference proteome</keyword>
<evidence type="ECO:0000259" key="9">
    <source>
        <dbReference type="Pfam" id="PF05649"/>
    </source>
</evidence>
<name>A0A3B3SR68_9TELE</name>
<dbReference type="GO" id="GO:0046872">
    <property type="term" value="F:metal ion binding"/>
    <property type="evidence" value="ECO:0007669"/>
    <property type="project" value="UniProtKB-KW"/>
</dbReference>
<dbReference type="Pfam" id="PF01431">
    <property type="entry name" value="Peptidase_M13"/>
    <property type="match status" value="1"/>
</dbReference>
<dbReference type="InterPro" id="IPR042089">
    <property type="entry name" value="Peptidase_M13_dom_2"/>
</dbReference>
<feature type="domain" description="Peptidase M13 N-terminal" evidence="9">
    <location>
        <begin position="66"/>
        <end position="473"/>
    </location>
</feature>
<dbReference type="Ensembl" id="ENSPKIT00000013713.1">
    <property type="protein sequence ID" value="ENSPKIP00000032838.1"/>
    <property type="gene ID" value="ENSPKIG00000012686.1"/>
</dbReference>
<dbReference type="PANTHER" id="PTHR11733:SF133">
    <property type="entry name" value="PHOSPHATE-REGULATING NEUTRAL ENDOPEPTIDASE PHEX"/>
    <property type="match status" value="1"/>
</dbReference>
<evidence type="ECO:0000256" key="3">
    <source>
        <dbReference type="ARBA" id="ARBA00022723"/>
    </source>
</evidence>
<dbReference type="PANTHER" id="PTHR11733">
    <property type="entry name" value="ZINC METALLOPROTEASE FAMILY M13 NEPRILYSIN-RELATED"/>
    <property type="match status" value="1"/>
</dbReference>
<keyword evidence="6" id="KW-0482">Metalloprotease</keyword>
<evidence type="ECO:0000256" key="2">
    <source>
        <dbReference type="ARBA" id="ARBA00022670"/>
    </source>
</evidence>
<evidence type="ECO:0000259" key="8">
    <source>
        <dbReference type="Pfam" id="PF01431"/>
    </source>
</evidence>
<keyword evidence="3" id="KW-0479">Metal-binding</keyword>
<dbReference type="Gene3D" id="3.40.390.10">
    <property type="entry name" value="Collagenase (Catalytic Domain)"/>
    <property type="match status" value="1"/>
</dbReference>
<evidence type="ECO:0000313" key="11">
    <source>
        <dbReference type="Proteomes" id="UP000261540"/>
    </source>
</evidence>
<dbReference type="GeneTree" id="ENSGT00940000157313"/>
<dbReference type="PRINTS" id="PR00786">
    <property type="entry name" value="NEPRILYSIN"/>
</dbReference>
<comment type="cofactor">
    <cofactor evidence="1">
        <name>Zn(2+)</name>
        <dbReference type="ChEBI" id="CHEBI:29105"/>
    </cofactor>
</comment>
<keyword evidence="7" id="KW-1133">Transmembrane helix</keyword>
<dbReference type="AlphaFoldDB" id="A0A3B3SR68"/>
<evidence type="ECO:0000313" key="10">
    <source>
        <dbReference type="Ensembl" id="ENSPKIP00000032838.1"/>
    </source>
</evidence>
<dbReference type="Proteomes" id="UP000261540">
    <property type="component" value="Unplaced"/>
</dbReference>
<dbReference type="InterPro" id="IPR000718">
    <property type="entry name" value="Peptidase_M13"/>
</dbReference>
<dbReference type="InterPro" id="IPR018497">
    <property type="entry name" value="Peptidase_M13_C"/>
</dbReference>
<evidence type="ECO:0000256" key="5">
    <source>
        <dbReference type="ARBA" id="ARBA00022833"/>
    </source>
</evidence>
<evidence type="ECO:0000256" key="7">
    <source>
        <dbReference type="SAM" id="Phobius"/>
    </source>
</evidence>
<dbReference type="GO" id="GO:0005886">
    <property type="term" value="C:plasma membrane"/>
    <property type="evidence" value="ECO:0007669"/>
    <property type="project" value="TreeGrafter"/>
</dbReference>
<protein>
    <submittedName>
        <fullName evidence="10">Phosphate regulating endopeptidase homolog, X-linked</fullName>
    </submittedName>
</protein>
<proteinExistence type="predicted"/>
<keyword evidence="7" id="KW-0472">Membrane</keyword>
<sequence length="742" mass="84644">MEAERLGSSSPKAGRSGRLLKGALGASIGLSLVLLLALILGEYLKGGGLNAQSGSILNKMDQSAAPCEDFYQYACGGWLRDNPIPEDSSTYGIYPWLRHQVDLKLKELLELPTAPQDVEAVKKAKMLYRSCMNETAIELEDAKPLLKALRHRELRWPVLSDELGTAWQWEEPRFSLLETLAHIRTYHSKSVLVRMYVAPDDKNSSRYIIKLDQASLSLSSREDYITNTTEAQMYREALLKLMVEVAVMLGANQQIAQTQMEEVLAFEGKLAEVREVAEGGITGQTLNKGSRLENSGEWKWAMSGGGVGVLKEVACIDTKLYPELKSLSLSEPMVVRAPQYFKDLFKLLNVTEKRTMANYVVWRAVLARMTTLSRRFLYRYLDFARVTTGTTSLTPRWDKCVNYVENTLIYAVGRLFVEWHFQEDKKLMMEELVEGIRWAFVDMLEKENTWMDEDTKRKATEKAHAVLAKVGYPEFILNDTYINEDIKLSFSETNYFGNVMQTLHFISQSDIGWLRKTVPRTEWFTNPTTVNAFYSSSTNQIRFPAGELQKPFFWGLSYPRSLSYGAIGVIVGHELTHGFDNNGRKYDKNGNLDQWWSNTSISRFNEKTQCMIDQYNGYYWKEAGLNVRGKRTLAENIADNGGIRQAFRAYRRWVDTHRSGREEPLLPGVGLTNNQLFFLSYAHVRCNSYRPEAARDQIQSGAHSPPKYRVVGSMSNYEEFRQAFSCPDMSAMNRGAESCRVW</sequence>
<feature type="transmembrane region" description="Helical" evidence="7">
    <location>
        <begin position="20"/>
        <end position="40"/>
    </location>
</feature>
<dbReference type="GO" id="GO:0016485">
    <property type="term" value="P:protein processing"/>
    <property type="evidence" value="ECO:0007669"/>
    <property type="project" value="TreeGrafter"/>
</dbReference>
<dbReference type="Gene3D" id="1.10.1380.10">
    <property type="entry name" value="Neutral endopeptidase , domain2"/>
    <property type="match status" value="1"/>
</dbReference>
<organism evidence="10 11">
    <name type="scientific">Paramormyrops kingsleyae</name>
    <dbReference type="NCBI Taxonomy" id="1676925"/>
    <lineage>
        <taxon>Eukaryota</taxon>
        <taxon>Metazoa</taxon>
        <taxon>Chordata</taxon>
        <taxon>Craniata</taxon>
        <taxon>Vertebrata</taxon>
        <taxon>Euteleostomi</taxon>
        <taxon>Actinopterygii</taxon>
        <taxon>Neopterygii</taxon>
        <taxon>Teleostei</taxon>
        <taxon>Osteoglossocephala</taxon>
        <taxon>Osteoglossomorpha</taxon>
        <taxon>Osteoglossiformes</taxon>
        <taxon>Mormyridae</taxon>
        <taxon>Paramormyrops</taxon>
    </lineage>
</organism>
<feature type="domain" description="Peptidase M13 C-terminal" evidence="8">
    <location>
        <begin position="531"/>
        <end position="736"/>
    </location>
</feature>
<keyword evidence="5" id="KW-0862">Zinc</keyword>
<dbReference type="SUPFAM" id="SSF55486">
    <property type="entry name" value="Metalloproteases ('zincins'), catalytic domain"/>
    <property type="match status" value="1"/>
</dbReference>
<accession>A0A3B3SR68</accession>
<evidence type="ECO:0000256" key="1">
    <source>
        <dbReference type="ARBA" id="ARBA00001947"/>
    </source>
</evidence>
<keyword evidence="7" id="KW-0812">Transmembrane</keyword>